<dbReference type="Proteomes" id="UP000824200">
    <property type="component" value="Unassembled WGS sequence"/>
</dbReference>
<keyword evidence="1" id="KW-0812">Transmembrane</keyword>
<name>A0A9D1J832_9BACT</name>
<reference evidence="2" key="1">
    <citation type="submission" date="2020-10" db="EMBL/GenBank/DDBJ databases">
        <authorList>
            <person name="Gilroy R."/>
        </authorList>
    </citation>
    <scope>NUCLEOTIDE SEQUENCE</scope>
    <source>
        <strain evidence="2">CHK121-14286</strain>
    </source>
</reference>
<feature type="transmembrane region" description="Helical" evidence="1">
    <location>
        <begin position="12"/>
        <end position="28"/>
    </location>
</feature>
<protein>
    <submittedName>
        <fullName evidence="2">DUF308 domain-containing protein</fullName>
    </submittedName>
</protein>
<dbReference type="AlphaFoldDB" id="A0A9D1J832"/>
<feature type="transmembrane region" description="Helical" evidence="1">
    <location>
        <begin position="65"/>
        <end position="91"/>
    </location>
</feature>
<feature type="transmembrane region" description="Helical" evidence="1">
    <location>
        <begin position="103"/>
        <end position="126"/>
    </location>
</feature>
<dbReference type="InterPro" id="IPR005325">
    <property type="entry name" value="DUF308_memb"/>
</dbReference>
<evidence type="ECO:0000313" key="2">
    <source>
        <dbReference type="EMBL" id="HIR66020.1"/>
    </source>
</evidence>
<reference evidence="2" key="2">
    <citation type="journal article" date="2021" name="PeerJ">
        <title>Extensive microbial diversity within the chicken gut microbiome revealed by metagenomics and culture.</title>
        <authorList>
            <person name="Gilroy R."/>
            <person name="Ravi A."/>
            <person name="Getino M."/>
            <person name="Pursley I."/>
            <person name="Horton D.L."/>
            <person name="Alikhan N.F."/>
            <person name="Baker D."/>
            <person name="Gharbi K."/>
            <person name="Hall N."/>
            <person name="Watson M."/>
            <person name="Adriaenssens E.M."/>
            <person name="Foster-Nyarko E."/>
            <person name="Jarju S."/>
            <person name="Secka A."/>
            <person name="Antonio M."/>
            <person name="Oren A."/>
            <person name="Chaudhuri R.R."/>
            <person name="La Ragione R."/>
            <person name="Hildebrand F."/>
            <person name="Pallen M.J."/>
        </authorList>
    </citation>
    <scope>NUCLEOTIDE SEQUENCE</scope>
    <source>
        <strain evidence="2">CHK121-14286</strain>
    </source>
</reference>
<comment type="caution">
    <text evidence="2">The sequence shown here is derived from an EMBL/GenBank/DDBJ whole genome shotgun (WGS) entry which is preliminary data.</text>
</comment>
<feature type="transmembrane region" description="Helical" evidence="1">
    <location>
        <begin position="35"/>
        <end position="53"/>
    </location>
</feature>
<gene>
    <name evidence="2" type="ORF">IAC95_03985</name>
</gene>
<keyword evidence="1" id="KW-1133">Transmembrane helix</keyword>
<evidence type="ECO:0000256" key="1">
    <source>
        <dbReference type="SAM" id="Phobius"/>
    </source>
</evidence>
<dbReference type="Pfam" id="PF03729">
    <property type="entry name" value="DUF308"/>
    <property type="match status" value="1"/>
</dbReference>
<feature type="transmembrane region" description="Helical" evidence="1">
    <location>
        <begin position="132"/>
        <end position="150"/>
    </location>
</feature>
<accession>A0A9D1J832</accession>
<evidence type="ECO:0000313" key="3">
    <source>
        <dbReference type="Proteomes" id="UP000824200"/>
    </source>
</evidence>
<sequence>MSDKIDFKSKNFLNALLYILTGLLLCIFRAQVLNVLLTVIGALFIAYGVIFLLRHEWTGGAVSLVIGIVLILGGWLFVEIVLIIFGILLTLKGVSDLVTAIRFRMPLAIIFACLTLAIGILLVVSYWAMLDWFFILLGVIFIVNGILALLQPKQM</sequence>
<proteinExistence type="predicted"/>
<organism evidence="2 3">
    <name type="scientific">Candidatus Fimimonas gallinarum</name>
    <dbReference type="NCBI Taxonomy" id="2840821"/>
    <lineage>
        <taxon>Bacteria</taxon>
        <taxon>Pseudomonadati</taxon>
        <taxon>Myxococcota</taxon>
        <taxon>Myxococcia</taxon>
        <taxon>Myxococcales</taxon>
        <taxon>Cystobacterineae</taxon>
        <taxon>Myxococcaceae</taxon>
        <taxon>Myxococcaceae incertae sedis</taxon>
        <taxon>Candidatus Fimimonas</taxon>
    </lineage>
</organism>
<keyword evidence="1" id="KW-0472">Membrane</keyword>
<dbReference type="EMBL" id="DVHL01000033">
    <property type="protein sequence ID" value="HIR66020.1"/>
    <property type="molecule type" value="Genomic_DNA"/>
</dbReference>